<keyword evidence="4" id="KW-0812">Transmembrane</keyword>
<comment type="caution">
    <text evidence="5">The sequence shown here is derived from an EMBL/GenBank/DDBJ whole genome shotgun (WGS) entry which is preliminary data.</text>
</comment>
<evidence type="ECO:0000256" key="2">
    <source>
        <dbReference type="ARBA" id="ARBA00022803"/>
    </source>
</evidence>
<feature type="transmembrane region" description="Helical" evidence="4">
    <location>
        <begin position="278"/>
        <end position="301"/>
    </location>
</feature>
<keyword evidence="4" id="KW-0472">Membrane</keyword>
<feature type="transmembrane region" description="Helical" evidence="4">
    <location>
        <begin position="174"/>
        <end position="196"/>
    </location>
</feature>
<gene>
    <name evidence="5" type="ORF">DRP53_02705</name>
</gene>
<feature type="transmembrane region" description="Helical" evidence="4">
    <location>
        <begin position="249"/>
        <end position="266"/>
    </location>
</feature>
<dbReference type="SUPFAM" id="SSF48452">
    <property type="entry name" value="TPR-like"/>
    <property type="match status" value="1"/>
</dbReference>
<proteinExistence type="predicted"/>
<dbReference type="Pfam" id="PF13197">
    <property type="entry name" value="DUF4013"/>
    <property type="match status" value="1"/>
</dbReference>
<organism evidence="5 6">
    <name type="scientific">candidate division WOR-3 bacterium</name>
    <dbReference type="NCBI Taxonomy" id="2052148"/>
    <lineage>
        <taxon>Bacteria</taxon>
        <taxon>Bacteria division WOR-3</taxon>
    </lineage>
</organism>
<evidence type="ECO:0000313" key="5">
    <source>
        <dbReference type="EMBL" id="RKX71103.1"/>
    </source>
</evidence>
<evidence type="ECO:0000256" key="1">
    <source>
        <dbReference type="ARBA" id="ARBA00022737"/>
    </source>
</evidence>
<feature type="transmembrane region" description="Helical" evidence="4">
    <location>
        <begin position="108"/>
        <end position="136"/>
    </location>
</feature>
<dbReference type="Proteomes" id="UP000268469">
    <property type="component" value="Unassembled WGS sequence"/>
</dbReference>
<keyword evidence="4" id="KW-1133">Transmembrane helix</keyword>
<name>A0A660SK56_UNCW3</name>
<protein>
    <recommendedName>
        <fullName evidence="7">Tetratricopeptide repeat protein</fullName>
    </recommendedName>
</protein>
<keyword evidence="1" id="KW-0677">Repeat</keyword>
<evidence type="ECO:0000313" key="6">
    <source>
        <dbReference type="Proteomes" id="UP000268469"/>
    </source>
</evidence>
<evidence type="ECO:0008006" key="7">
    <source>
        <dbReference type="Google" id="ProtNLM"/>
    </source>
</evidence>
<dbReference type="InterPro" id="IPR011990">
    <property type="entry name" value="TPR-like_helical_dom_sf"/>
</dbReference>
<dbReference type="EMBL" id="QNBE01000017">
    <property type="protein sequence ID" value="RKX71103.1"/>
    <property type="molecule type" value="Genomic_DNA"/>
</dbReference>
<feature type="transmembrane region" description="Helical" evidence="4">
    <location>
        <begin position="203"/>
        <end position="225"/>
    </location>
</feature>
<keyword evidence="2 3" id="KW-0802">TPR repeat</keyword>
<evidence type="ECO:0000256" key="4">
    <source>
        <dbReference type="SAM" id="Phobius"/>
    </source>
</evidence>
<dbReference type="Pfam" id="PF07719">
    <property type="entry name" value="TPR_2"/>
    <property type="match status" value="1"/>
</dbReference>
<dbReference type="InterPro" id="IPR025098">
    <property type="entry name" value="DUF4013"/>
</dbReference>
<evidence type="ECO:0000256" key="3">
    <source>
        <dbReference type="PROSITE-ProRule" id="PRU00339"/>
    </source>
</evidence>
<dbReference type="InterPro" id="IPR013105">
    <property type="entry name" value="TPR_2"/>
</dbReference>
<dbReference type="AlphaFoldDB" id="A0A660SK56"/>
<dbReference type="PROSITE" id="PS50005">
    <property type="entry name" value="TPR"/>
    <property type="match status" value="1"/>
</dbReference>
<accession>A0A660SK56</accession>
<dbReference type="Gene3D" id="1.25.40.10">
    <property type="entry name" value="Tetratricopeptide repeat domain"/>
    <property type="match status" value="1"/>
</dbReference>
<sequence>MEEKDDELVRLEKKYQILSNKLAERPNSPFLNETLGDVCLKLGRRDEAKNFYKKALELNPERDEVAEKLRKEFTPEELRDVQFPKKILPFWRDLNTLFRYPIQGGGRYIILGGALIFTILNLVPLFGWLLALIFAYPYLTAYMIRILRAVSQGKKEMPDWPEISDYWDSILRPYLHVLLASAISFLPAVIILIFGLRFGFFNIIFFLSIIFGFIYFPMALIAVAFHDSGLAALNFHFLIEAMVKIKRDYIIALIAMAIFVVIEATVKSILGGIPVLGLFLFWASTIYFTSIQMYILGNIYYVNRKALAWF</sequence>
<reference evidence="5 6" key="1">
    <citation type="submission" date="2018-06" db="EMBL/GenBank/DDBJ databases">
        <title>Extensive metabolic versatility and redundancy in microbially diverse, dynamic hydrothermal sediments.</title>
        <authorList>
            <person name="Dombrowski N."/>
            <person name="Teske A."/>
            <person name="Baker B.J."/>
        </authorList>
    </citation>
    <scope>NUCLEOTIDE SEQUENCE [LARGE SCALE GENOMIC DNA]</scope>
    <source>
        <strain evidence="5">B36_G15</strain>
    </source>
</reference>
<dbReference type="InterPro" id="IPR019734">
    <property type="entry name" value="TPR_rpt"/>
</dbReference>
<feature type="repeat" description="TPR" evidence="3">
    <location>
        <begin position="29"/>
        <end position="62"/>
    </location>
</feature>